<dbReference type="Gene3D" id="3.30.497.10">
    <property type="entry name" value="Antithrombin, subunit I, domain 2"/>
    <property type="match status" value="1"/>
</dbReference>
<organism evidence="4 5">
    <name type="scientific">Streptomyces wuyuanensis</name>
    <dbReference type="NCBI Taxonomy" id="1196353"/>
    <lineage>
        <taxon>Bacteria</taxon>
        <taxon>Bacillati</taxon>
        <taxon>Actinomycetota</taxon>
        <taxon>Actinomycetes</taxon>
        <taxon>Kitasatosporales</taxon>
        <taxon>Streptomycetaceae</taxon>
        <taxon>Streptomyces</taxon>
    </lineage>
</organism>
<dbReference type="AlphaFoldDB" id="A0A1G9ZG99"/>
<dbReference type="InterPro" id="IPR000215">
    <property type="entry name" value="Serpin_fam"/>
</dbReference>
<feature type="region of interest" description="Disordered" evidence="2">
    <location>
        <begin position="1"/>
        <end position="24"/>
    </location>
</feature>
<dbReference type="InterPro" id="IPR042178">
    <property type="entry name" value="Serpin_sf_1"/>
</dbReference>
<dbReference type="InterPro" id="IPR036186">
    <property type="entry name" value="Serpin_sf"/>
</dbReference>
<dbReference type="InterPro" id="IPR042185">
    <property type="entry name" value="Serpin_sf_2"/>
</dbReference>
<feature type="compositionally biased region" description="Pro residues" evidence="2">
    <location>
        <begin position="388"/>
        <end position="409"/>
    </location>
</feature>
<dbReference type="PANTHER" id="PTHR11461:SF211">
    <property type="entry name" value="GH10112P-RELATED"/>
    <property type="match status" value="1"/>
</dbReference>
<feature type="domain" description="Serpin" evidence="3">
    <location>
        <begin position="35"/>
        <end position="375"/>
    </location>
</feature>
<dbReference type="GO" id="GO:0004867">
    <property type="term" value="F:serine-type endopeptidase inhibitor activity"/>
    <property type="evidence" value="ECO:0007669"/>
    <property type="project" value="InterPro"/>
</dbReference>
<evidence type="ECO:0000313" key="4">
    <source>
        <dbReference type="EMBL" id="SDN20329.1"/>
    </source>
</evidence>
<dbReference type="GO" id="GO:0005615">
    <property type="term" value="C:extracellular space"/>
    <property type="evidence" value="ECO:0007669"/>
    <property type="project" value="InterPro"/>
</dbReference>
<evidence type="ECO:0000259" key="3">
    <source>
        <dbReference type="SMART" id="SM00093"/>
    </source>
</evidence>
<gene>
    <name evidence="4" type="ORF">SAMN05444921_121154</name>
</gene>
<sequence>MDDAARTERTGATSGPAVRPGPYPGHARAVQALGERWFREFDGQGDFVCSPAGLWLALGAVAAGARGGTAEELRALLGVAGADAATAVTAAAGELAGTDALGVATRVWSRIPVHRAYREALPAIGFGHLGDDRDDIDAWVKRATGGQIEKLPVPVPPEALLALVNVLALKARWRTPFPGHTTRPAPFTDASGTVHQVPTMHRRLPPGEAWTTGPAQVSQLRCEGAAGAVVRLVLGSPDAGPAEVLPAAWAPREACAPVEAEAVSLAVPRLALRTTTDVTPQLPALGVRQATTPLADFSALSPEPLAISMVVQEAVLKIAELGVEAAAATAVLARAGGAPRPVRTHRLAYDRPFGVVVLDASGRLPLFAAWQSTAPAGDPAPGGGPRGAFPPPPPLPPAPRRPVVPGAGP</sequence>
<dbReference type="Proteomes" id="UP000199063">
    <property type="component" value="Unassembled WGS sequence"/>
</dbReference>
<dbReference type="OrthoDB" id="9764871at2"/>
<evidence type="ECO:0000313" key="5">
    <source>
        <dbReference type="Proteomes" id="UP000199063"/>
    </source>
</evidence>
<dbReference type="STRING" id="1196353.SAMN05444921_121154"/>
<accession>A0A1G9ZG99</accession>
<dbReference type="Gene3D" id="2.30.39.10">
    <property type="entry name" value="Alpha-1-antitrypsin, domain 1"/>
    <property type="match status" value="1"/>
</dbReference>
<dbReference type="SUPFAM" id="SSF56574">
    <property type="entry name" value="Serpins"/>
    <property type="match status" value="1"/>
</dbReference>
<dbReference type="RefSeq" id="WP_093659492.1">
    <property type="nucleotide sequence ID" value="NZ_FNHI01000021.1"/>
</dbReference>
<proteinExistence type="inferred from homology"/>
<dbReference type="InterPro" id="IPR023796">
    <property type="entry name" value="Serpin_dom"/>
</dbReference>
<name>A0A1G9ZG99_9ACTN</name>
<evidence type="ECO:0000256" key="1">
    <source>
        <dbReference type="RuleBase" id="RU000411"/>
    </source>
</evidence>
<protein>
    <submittedName>
        <fullName evidence="4">Serpin B</fullName>
    </submittedName>
</protein>
<keyword evidence="5" id="KW-1185">Reference proteome</keyword>
<dbReference type="SMART" id="SM00093">
    <property type="entry name" value="SERPIN"/>
    <property type="match status" value="1"/>
</dbReference>
<dbReference type="EMBL" id="FNHI01000021">
    <property type="protein sequence ID" value="SDN20329.1"/>
    <property type="molecule type" value="Genomic_DNA"/>
</dbReference>
<evidence type="ECO:0000256" key="2">
    <source>
        <dbReference type="SAM" id="MobiDB-lite"/>
    </source>
</evidence>
<reference evidence="5" key="1">
    <citation type="submission" date="2016-10" db="EMBL/GenBank/DDBJ databases">
        <authorList>
            <person name="Varghese N."/>
            <person name="Submissions S."/>
        </authorList>
    </citation>
    <scope>NUCLEOTIDE SEQUENCE [LARGE SCALE GENOMIC DNA]</scope>
    <source>
        <strain evidence="5">CGMCC 4.7042</strain>
    </source>
</reference>
<dbReference type="PANTHER" id="PTHR11461">
    <property type="entry name" value="SERINE PROTEASE INHIBITOR, SERPIN"/>
    <property type="match status" value="1"/>
</dbReference>
<dbReference type="GeneID" id="40832730"/>
<feature type="region of interest" description="Disordered" evidence="2">
    <location>
        <begin position="373"/>
        <end position="409"/>
    </location>
</feature>
<comment type="similarity">
    <text evidence="1">Belongs to the serpin family.</text>
</comment>
<dbReference type="Pfam" id="PF00079">
    <property type="entry name" value="Serpin"/>
    <property type="match status" value="1"/>
</dbReference>